<keyword evidence="1" id="KW-0812">Transmembrane</keyword>
<proteinExistence type="predicted"/>
<feature type="transmembrane region" description="Helical" evidence="1">
    <location>
        <begin position="9"/>
        <end position="28"/>
    </location>
</feature>
<keyword evidence="1" id="KW-0472">Membrane</keyword>
<evidence type="ECO:0000313" key="3">
    <source>
        <dbReference type="Proteomes" id="UP000783796"/>
    </source>
</evidence>
<dbReference type="Proteomes" id="UP000783796">
    <property type="component" value="Unassembled WGS sequence"/>
</dbReference>
<reference evidence="2" key="2">
    <citation type="submission" date="2021-04" db="EMBL/GenBank/DDBJ databases">
        <authorList>
            <person name="Gilroy R."/>
        </authorList>
    </citation>
    <scope>NUCLEOTIDE SEQUENCE</scope>
    <source>
        <strain evidence="2">G4-2901</strain>
    </source>
</reference>
<reference evidence="2" key="1">
    <citation type="journal article" date="2021" name="PeerJ">
        <title>Extensive microbial diversity within the chicken gut microbiome revealed by metagenomics and culture.</title>
        <authorList>
            <person name="Gilroy R."/>
            <person name="Ravi A."/>
            <person name="Getino M."/>
            <person name="Pursley I."/>
            <person name="Horton D.L."/>
            <person name="Alikhan N.F."/>
            <person name="Baker D."/>
            <person name="Gharbi K."/>
            <person name="Hall N."/>
            <person name="Watson M."/>
            <person name="Adriaenssens E.M."/>
            <person name="Foster-Nyarko E."/>
            <person name="Jarju S."/>
            <person name="Secka A."/>
            <person name="Antonio M."/>
            <person name="Oren A."/>
            <person name="Chaudhuri R.R."/>
            <person name="La Ragione R."/>
            <person name="Hildebrand F."/>
            <person name="Pallen M.J."/>
        </authorList>
    </citation>
    <scope>NUCLEOTIDE SEQUENCE</scope>
    <source>
        <strain evidence="2">G4-2901</strain>
    </source>
</reference>
<gene>
    <name evidence="2" type="ORF">H9777_13285</name>
</gene>
<accession>A0A948WYK7</accession>
<keyword evidence="1" id="KW-1133">Transmembrane helix</keyword>
<evidence type="ECO:0000313" key="2">
    <source>
        <dbReference type="EMBL" id="MBU3839251.1"/>
    </source>
</evidence>
<organism evidence="2 3">
    <name type="scientific">Candidatus Phocaeicola faecigallinarum</name>
    <dbReference type="NCBI Taxonomy" id="2838732"/>
    <lineage>
        <taxon>Bacteria</taxon>
        <taxon>Pseudomonadati</taxon>
        <taxon>Bacteroidota</taxon>
        <taxon>Bacteroidia</taxon>
        <taxon>Bacteroidales</taxon>
        <taxon>Bacteroidaceae</taxon>
        <taxon>Phocaeicola</taxon>
    </lineage>
</organism>
<dbReference type="EMBL" id="JAHLFW010000110">
    <property type="protein sequence ID" value="MBU3839251.1"/>
    <property type="molecule type" value="Genomic_DNA"/>
</dbReference>
<evidence type="ECO:0000256" key="1">
    <source>
        <dbReference type="SAM" id="Phobius"/>
    </source>
</evidence>
<name>A0A948WYK7_9BACT</name>
<comment type="caution">
    <text evidence="2">The sequence shown here is derived from an EMBL/GenBank/DDBJ whole genome shotgun (WGS) entry which is preliminary data.</text>
</comment>
<sequence length="319" mass="36537">MKKKTKRNLIITAILIVLISAIIAWFAYPFVRYSSHTLAYRSTLPENACYQYPIQYSEEGWFLIDCVINGKYKVPLRIDTQATSLMREDSIHAYSGEYWGNLPIKSTNAYQKKDSPELYTFTSISFGDACIQEPMFNSISKDNIIYNIIDEGIFGTEMLAIGTWKFDTETGMMTLFHSNNKDLLAKETIGMIYYPQGLREDSIPIYIEGINDKVCFTLDMGYAGVLEINNALADRLKTHFHYKEEITKHGEELTDTLSIFKIPVTIAGTRIDSCEVVNSRIVNANYIGAEFMHHCNFVLHHSLNEHGKPNKDLYLKVRE</sequence>
<protein>
    <submittedName>
        <fullName evidence="2">Uncharacterized protein</fullName>
    </submittedName>
</protein>
<dbReference type="AlphaFoldDB" id="A0A948WYK7"/>